<dbReference type="InParanoid" id="A0A1H9JD94"/>
<gene>
    <name evidence="2" type="ORF">SAMN05444359_11714</name>
</gene>
<name>A0A1H9JD94_9BACT</name>
<keyword evidence="1" id="KW-0812">Transmembrane</keyword>
<reference evidence="3" key="1">
    <citation type="submission" date="2016-10" db="EMBL/GenBank/DDBJ databases">
        <authorList>
            <person name="Varghese N."/>
            <person name="Submissions S."/>
        </authorList>
    </citation>
    <scope>NUCLEOTIDE SEQUENCE [LARGE SCALE GENOMIC DNA]</scope>
    <source>
        <strain evidence="3">DSM 24740</strain>
    </source>
</reference>
<sequence length="50" mass="5823">MKKKQKTLAVPVSYREMRGQKPKTEKLAARFVRCFTALGLLTLFVKRKLL</sequence>
<dbReference type="RefSeq" id="WP_175489405.1">
    <property type="nucleotide sequence ID" value="NZ_FOFB01000017.1"/>
</dbReference>
<dbReference type="STRING" id="478744.SAMN05444359_11714"/>
<keyword evidence="1" id="KW-0472">Membrane</keyword>
<dbReference type="EMBL" id="FOFB01000017">
    <property type="protein sequence ID" value="SEQ84802.1"/>
    <property type="molecule type" value="Genomic_DNA"/>
</dbReference>
<protein>
    <submittedName>
        <fullName evidence="2">Uncharacterized protein</fullName>
    </submittedName>
</protein>
<keyword evidence="1" id="KW-1133">Transmembrane helix</keyword>
<proteinExistence type="predicted"/>
<evidence type="ECO:0000313" key="3">
    <source>
        <dbReference type="Proteomes" id="UP000199021"/>
    </source>
</evidence>
<dbReference type="Proteomes" id="UP000199021">
    <property type="component" value="Unassembled WGS sequence"/>
</dbReference>
<accession>A0A1H9JD94</accession>
<keyword evidence="3" id="KW-1185">Reference proteome</keyword>
<evidence type="ECO:0000313" key="2">
    <source>
        <dbReference type="EMBL" id="SEQ84802.1"/>
    </source>
</evidence>
<evidence type="ECO:0000256" key="1">
    <source>
        <dbReference type="SAM" id="Phobius"/>
    </source>
</evidence>
<dbReference type="AlphaFoldDB" id="A0A1H9JD94"/>
<organism evidence="2 3">
    <name type="scientific">Neolewinella agarilytica</name>
    <dbReference type="NCBI Taxonomy" id="478744"/>
    <lineage>
        <taxon>Bacteria</taxon>
        <taxon>Pseudomonadati</taxon>
        <taxon>Bacteroidota</taxon>
        <taxon>Saprospiria</taxon>
        <taxon>Saprospirales</taxon>
        <taxon>Lewinellaceae</taxon>
        <taxon>Neolewinella</taxon>
    </lineage>
</organism>
<feature type="transmembrane region" description="Helical" evidence="1">
    <location>
        <begin position="27"/>
        <end position="45"/>
    </location>
</feature>